<dbReference type="InterPro" id="IPR036390">
    <property type="entry name" value="WH_DNA-bd_sf"/>
</dbReference>
<dbReference type="EMBL" id="CP117826">
    <property type="protein sequence ID" value="XCC62775.1"/>
    <property type="molecule type" value="Genomic_DNA"/>
</dbReference>
<dbReference type="Pfam" id="PF13377">
    <property type="entry name" value="Peripla_BP_3"/>
    <property type="match status" value="1"/>
</dbReference>
<dbReference type="PANTHER" id="PTHR30146:SF150">
    <property type="entry name" value="ARABINOSE METABOLISM TRANSCRIPTIONAL REPRESSOR"/>
    <property type="match status" value="1"/>
</dbReference>
<dbReference type="GO" id="GO:0000976">
    <property type="term" value="F:transcription cis-regulatory region binding"/>
    <property type="evidence" value="ECO:0007669"/>
    <property type="project" value="TreeGrafter"/>
</dbReference>
<dbReference type="PRINTS" id="PR00035">
    <property type="entry name" value="HTHGNTR"/>
</dbReference>
<name>A0AAU8AA75_9FIRM</name>
<evidence type="ECO:0000256" key="1">
    <source>
        <dbReference type="ARBA" id="ARBA00023015"/>
    </source>
</evidence>
<sequence length="371" mass="41995">MKTQAAETTNFKYRALRDWLVENIDKGRFQYGDKLPSENMLCSKFSVSRQTVRKALDELEDAGAIERRKGSGSYVKKQMLKPKNNMVGVCMSFLDNYIFPEVLSGIEGVLTEAGYGIDLGFGHNRVENEARFLERMIDSNVAGLIVEGVKSALPNPNIKYYKALTANKVPIVFVNNYYPDFPCTCVLMEDEKWTYDITNLLIAAGHKKIAGYFKFDDLQGHWRYAGYIRALMDAGLEVDENCIGWYDSSNTAHTPQKMDMLEEDLVSSIDECTALVCYNDFVAKRLIGKLDKKGRKVPDDISIVGFDNSVDAKINGNDLTSVNHPKEKVGIEAAKRLLHLIKNPEEVKEERVCCYMPSFIRERSSIKKISE</sequence>
<keyword evidence="3" id="KW-0804">Transcription</keyword>
<dbReference type="SMART" id="SM00345">
    <property type="entry name" value="HTH_GNTR"/>
    <property type="match status" value="1"/>
</dbReference>
<dbReference type="InterPro" id="IPR000524">
    <property type="entry name" value="Tscrpt_reg_HTH_GntR"/>
</dbReference>
<dbReference type="InterPro" id="IPR028082">
    <property type="entry name" value="Peripla_BP_I"/>
</dbReference>
<accession>A0AAU8AA75</accession>
<keyword evidence="1" id="KW-0805">Transcription regulation</keyword>
<feature type="domain" description="HTH gntR-type" evidence="4">
    <location>
        <begin position="10"/>
        <end position="78"/>
    </location>
</feature>
<dbReference type="InterPro" id="IPR033532">
    <property type="entry name" value="AraR_ligand_bind_dom"/>
</dbReference>
<dbReference type="CDD" id="cd07377">
    <property type="entry name" value="WHTH_GntR"/>
    <property type="match status" value="1"/>
</dbReference>
<protein>
    <submittedName>
        <fullName evidence="5">GntR family transcriptional regulator</fullName>
    </submittedName>
</protein>
<evidence type="ECO:0000256" key="3">
    <source>
        <dbReference type="ARBA" id="ARBA00023163"/>
    </source>
</evidence>
<proteinExistence type="predicted"/>
<dbReference type="RefSeq" id="WP_079547433.1">
    <property type="nucleotide sequence ID" value="NZ_CP117826.1"/>
</dbReference>
<dbReference type="InterPro" id="IPR046335">
    <property type="entry name" value="LacI/GalR-like_sensor"/>
</dbReference>
<dbReference type="Pfam" id="PF00392">
    <property type="entry name" value="GntR"/>
    <property type="match status" value="1"/>
</dbReference>
<dbReference type="SUPFAM" id="SSF46785">
    <property type="entry name" value="Winged helix' DNA-binding domain"/>
    <property type="match status" value="1"/>
</dbReference>
<dbReference type="InterPro" id="IPR036388">
    <property type="entry name" value="WH-like_DNA-bd_sf"/>
</dbReference>
<dbReference type="PANTHER" id="PTHR30146">
    <property type="entry name" value="LACI-RELATED TRANSCRIPTIONAL REPRESSOR"/>
    <property type="match status" value="1"/>
</dbReference>
<gene>
    <name evidence="5" type="ORF">PUP29_02300</name>
</gene>
<dbReference type="PROSITE" id="PS50949">
    <property type="entry name" value="HTH_GNTR"/>
    <property type="match status" value="1"/>
</dbReference>
<dbReference type="AlphaFoldDB" id="A0AAU8AA75"/>
<evidence type="ECO:0000256" key="2">
    <source>
        <dbReference type="ARBA" id="ARBA00023125"/>
    </source>
</evidence>
<reference evidence="5" key="1">
    <citation type="submission" date="2023-02" db="EMBL/GenBank/DDBJ databases">
        <title>Gut commensal Christensenella minuta modulates host metabolism via a new class of secondary bile acids.</title>
        <authorList>
            <person name="Liu C."/>
        </authorList>
    </citation>
    <scope>NUCLEOTIDE SEQUENCE</scope>
    <source>
        <strain evidence="5">CA70</strain>
    </source>
</reference>
<evidence type="ECO:0000313" key="5">
    <source>
        <dbReference type="EMBL" id="XCC62775.1"/>
    </source>
</evidence>
<dbReference type="CDD" id="cd01541">
    <property type="entry name" value="PBP1_AraR"/>
    <property type="match status" value="1"/>
</dbReference>
<evidence type="ECO:0000259" key="4">
    <source>
        <dbReference type="PROSITE" id="PS50949"/>
    </source>
</evidence>
<dbReference type="SUPFAM" id="SSF53822">
    <property type="entry name" value="Periplasmic binding protein-like I"/>
    <property type="match status" value="1"/>
</dbReference>
<organism evidence="5">
    <name type="scientific">Christensenella massiliensis</name>
    <dbReference type="NCBI Taxonomy" id="1805714"/>
    <lineage>
        <taxon>Bacteria</taxon>
        <taxon>Bacillati</taxon>
        <taxon>Bacillota</taxon>
        <taxon>Clostridia</taxon>
        <taxon>Christensenellales</taxon>
        <taxon>Christensenellaceae</taxon>
        <taxon>Christensenella</taxon>
    </lineage>
</organism>
<keyword evidence="2" id="KW-0238">DNA-binding</keyword>
<dbReference type="GO" id="GO:0003700">
    <property type="term" value="F:DNA-binding transcription factor activity"/>
    <property type="evidence" value="ECO:0007669"/>
    <property type="project" value="InterPro"/>
</dbReference>
<dbReference type="Gene3D" id="1.10.10.10">
    <property type="entry name" value="Winged helix-like DNA-binding domain superfamily/Winged helix DNA-binding domain"/>
    <property type="match status" value="1"/>
</dbReference>
<dbReference type="Gene3D" id="3.40.50.2300">
    <property type="match status" value="2"/>
</dbReference>